<protein>
    <recommendedName>
        <fullName evidence="2">Amidohydrolase-related domain-containing protein</fullName>
    </recommendedName>
</protein>
<feature type="transmembrane region" description="Helical" evidence="1">
    <location>
        <begin position="24"/>
        <end position="42"/>
    </location>
</feature>
<dbReference type="InterPro" id="IPR050138">
    <property type="entry name" value="DHOase/Allantoinase_Hydrolase"/>
</dbReference>
<dbReference type="AlphaFoldDB" id="A0A067N055"/>
<dbReference type="PANTHER" id="PTHR43668:SF5">
    <property type="entry name" value="AMIDOHYDROLASE 3 DOMAIN-CONTAINING PROTEIN"/>
    <property type="match status" value="1"/>
</dbReference>
<feature type="domain" description="Amidohydrolase-related" evidence="2">
    <location>
        <begin position="413"/>
        <end position="503"/>
    </location>
</feature>
<evidence type="ECO:0000256" key="1">
    <source>
        <dbReference type="SAM" id="Phobius"/>
    </source>
</evidence>
<dbReference type="OrthoDB" id="10258955at2759"/>
<keyword evidence="1" id="KW-0472">Membrane</keyword>
<dbReference type="InterPro" id="IPR011059">
    <property type="entry name" value="Metal-dep_hydrolase_composite"/>
</dbReference>
<dbReference type="Proteomes" id="UP000027195">
    <property type="component" value="Unassembled WGS sequence"/>
</dbReference>
<proteinExistence type="predicted"/>
<organism evidence="3 4">
    <name type="scientific">Botryobasidium botryosum (strain FD-172 SS1)</name>
    <dbReference type="NCBI Taxonomy" id="930990"/>
    <lineage>
        <taxon>Eukaryota</taxon>
        <taxon>Fungi</taxon>
        <taxon>Dikarya</taxon>
        <taxon>Basidiomycota</taxon>
        <taxon>Agaricomycotina</taxon>
        <taxon>Agaricomycetes</taxon>
        <taxon>Cantharellales</taxon>
        <taxon>Botryobasidiaceae</taxon>
        <taxon>Botryobasidium</taxon>
    </lineage>
</organism>
<dbReference type="HOGENOM" id="CLU_006273_0_0_1"/>
<evidence type="ECO:0000313" key="3">
    <source>
        <dbReference type="EMBL" id="KDQ21348.1"/>
    </source>
</evidence>
<reference evidence="4" key="1">
    <citation type="journal article" date="2014" name="Proc. Natl. Acad. Sci. U.S.A.">
        <title>Extensive sampling of basidiomycete genomes demonstrates inadequacy of the white-rot/brown-rot paradigm for wood decay fungi.</title>
        <authorList>
            <person name="Riley R."/>
            <person name="Salamov A.A."/>
            <person name="Brown D.W."/>
            <person name="Nagy L.G."/>
            <person name="Floudas D."/>
            <person name="Held B.W."/>
            <person name="Levasseur A."/>
            <person name="Lombard V."/>
            <person name="Morin E."/>
            <person name="Otillar R."/>
            <person name="Lindquist E.A."/>
            <person name="Sun H."/>
            <person name="LaButti K.M."/>
            <person name="Schmutz J."/>
            <person name="Jabbour D."/>
            <person name="Luo H."/>
            <person name="Baker S.E."/>
            <person name="Pisabarro A.G."/>
            <person name="Walton J.D."/>
            <person name="Blanchette R.A."/>
            <person name="Henrissat B."/>
            <person name="Martin F."/>
            <person name="Cullen D."/>
            <person name="Hibbett D.S."/>
            <person name="Grigoriev I.V."/>
        </authorList>
    </citation>
    <scope>NUCLEOTIDE SEQUENCE [LARGE SCALE GENOMIC DNA]</scope>
    <source>
        <strain evidence="4">FD-172 SS1</strain>
    </source>
</reference>
<sequence length="948" mass="102528">MSDKYGPLPVAASGRARSPPAQRLAMPLLITSISLISFLVYFSTLPSVPIRRPSIPIFGKQVIAQCRALRDTPAPPESFFARTQSDRFVSGTKPIWIRNATIWTGGDNGLETLEGDILIDGGIIKAVGGVPRALLRHYRDVVEINAAKAWVTPGIVDIHSHIGVDSIPQLDGASDYYSVHGIAQPWMRSIDGLNTHDASYKLSIAGGVTTSLILPGSAAAIASTGGQAFAIKLRDTPEGSPTSKVIEPPHTLNGTRVDPSLPLRWRHMKHACGENPSGAFKGTRFDTAWSFRHAYNEARKVKEQQDAYCEKALAGQWKGLEPSIPENLQWEALVDVLRGRVKINVHCYESVDFDAMVRLSNEFQFPISAFHHAHEAYLVPDLIKKTYGGTPAIALFAANARYKREAYRASEFAPKILAEHGLRVVMKSDHPIQNSRYLVYEAAQAHYYGLPHNLALSSVITTPAEVAGFGHRLGYVRKGYDADLVIWDSHPLTLGATPVQVWIDGIAQITSPFVSRKPKTFQVLPDTPDFSKEAGDAVRHEGLPPLEPKKVKGVVFTNVRTIWSDEDSEIKSVTASGTPSTVVVKNGAIKCIVTDSEPCLAELSNNGGYPMDTVDLQGGSLAPGLVSFGAGLGLVEILQEPSTNDGSVYDPVRGSVPSIVGGDNSVIRAHDGLQFGGRDTLLAYRAGVTTAITPPSSSGVIAGLSTAFYTGAEHKLEEGAVLKKIAALHVAIKHFAEQPSISSQIATLRTLLLSNETSGENWFREVAQGKIPLVVDVHKADHMASLLLLKEEVEERSGKTLRMAFARATESHLLAKEIGAAGVGVILSPARPFPLEFDQRRIVPGPPLTEETTVAILLKHNVTVALGILEEWEARNTRFDIGWAALEASGRVDKQQALALASTNLEKIFDIKAHGPRELVAYQGGDILDMQSKVVAVISARRAQVALL</sequence>
<dbReference type="GO" id="GO:0004038">
    <property type="term" value="F:allantoinase activity"/>
    <property type="evidence" value="ECO:0007669"/>
    <property type="project" value="TreeGrafter"/>
</dbReference>
<evidence type="ECO:0000259" key="2">
    <source>
        <dbReference type="Pfam" id="PF01979"/>
    </source>
</evidence>
<gene>
    <name evidence="3" type="ORF">BOTBODRAFT_99933</name>
</gene>
<dbReference type="EMBL" id="KL198016">
    <property type="protein sequence ID" value="KDQ21348.1"/>
    <property type="molecule type" value="Genomic_DNA"/>
</dbReference>
<accession>A0A067N055</accession>
<dbReference type="GO" id="GO:0005737">
    <property type="term" value="C:cytoplasm"/>
    <property type="evidence" value="ECO:0007669"/>
    <property type="project" value="TreeGrafter"/>
</dbReference>
<dbReference type="InterPro" id="IPR006680">
    <property type="entry name" value="Amidohydro-rel"/>
</dbReference>
<dbReference type="PANTHER" id="PTHR43668">
    <property type="entry name" value="ALLANTOINASE"/>
    <property type="match status" value="1"/>
</dbReference>
<dbReference type="GO" id="GO:0006145">
    <property type="term" value="P:purine nucleobase catabolic process"/>
    <property type="evidence" value="ECO:0007669"/>
    <property type="project" value="TreeGrafter"/>
</dbReference>
<evidence type="ECO:0000313" key="4">
    <source>
        <dbReference type="Proteomes" id="UP000027195"/>
    </source>
</evidence>
<dbReference type="Gene3D" id="3.20.20.140">
    <property type="entry name" value="Metal-dependent hydrolases"/>
    <property type="match status" value="2"/>
</dbReference>
<keyword evidence="4" id="KW-1185">Reference proteome</keyword>
<keyword evidence="1" id="KW-1133">Transmembrane helix</keyword>
<dbReference type="InterPro" id="IPR032466">
    <property type="entry name" value="Metal_Hydrolase"/>
</dbReference>
<dbReference type="SUPFAM" id="SSF51338">
    <property type="entry name" value="Composite domain of metallo-dependent hydrolases"/>
    <property type="match status" value="1"/>
</dbReference>
<dbReference type="Pfam" id="PF01979">
    <property type="entry name" value="Amidohydro_1"/>
    <property type="match status" value="1"/>
</dbReference>
<dbReference type="InParanoid" id="A0A067N055"/>
<keyword evidence="1" id="KW-0812">Transmembrane</keyword>
<name>A0A067N055_BOTB1</name>
<dbReference type="SUPFAM" id="SSF51556">
    <property type="entry name" value="Metallo-dependent hydrolases"/>
    <property type="match status" value="1"/>
</dbReference>
<dbReference type="STRING" id="930990.A0A067N055"/>